<evidence type="ECO:0000313" key="2">
    <source>
        <dbReference type="EnsemblPlants" id="OBART06G05540.1"/>
    </source>
</evidence>
<evidence type="ECO:0000313" key="3">
    <source>
        <dbReference type="Proteomes" id="UP000026960"/>
    </source>
</evidence>
<dbReference type="HOGENOM" id="CLU_2516214_0_0_1"/>
<evidence type="ECO:0000256" key="1">
    <source>
        <dbReference type="SAM" id="MobiDB-lite"/>
    </source>
</evidence>
<proteinExistence type="predicted"/>
<dbReference type="EnsemblPlants" id="OBART06G05540.1">
    <property type="protein sequence ID" value="OBART06G05540.1"/>
    <property type="gene ID" value="OBART06G05540"/>
</dbReference>
<accession>A0A0D3GDL4</accession>
<reference evidence="2" key="2">
    <citation type="submission" date="2015-03" db="UniProtKB">
        <authorList>
            <consortium name="EnsemblPlants"/>
        </authorList>
    </citation>
    <scope>IDENTIFICATION</scope>
</reference>
<dbReference type="PaxDb" id="65489-OBART06G05540.1"/>
<dbReference type="AlphaFoldDB" id="A0A0D3GDL4"/>
<name>A0A0D3GDL4_9ORYZ</name>
<feature type="region of interest" description="Disordered" evidence="1">
    <location>
        <begin position="60"/>
        <end position="85"/>
    </location>
</feature>
<reference evidence="2" key="1">
    <citation type="journal article" date="2009" name="Rice">
        <title>De Novo Next Generation Sequencing of Plant Genomes.</title>
        <authorList>
            <person name="Rounsley S."/>
            <person name="Marri P.R."/>
            <person name="Yu Y."/>
            <person name="He R."/>
            <person name="Sisneros N."/>
            <person name="Goicoechea J.L."/>
            <person name="Lee S.J."/>
            <person name="Angelova A."/>
            <person name="Kudrna D."/>
            <person name="Luo M."/>
            <person name="Affourtit J."/>
            <person name="Desany B."/>
            <person name="Knight J."/>
            <person name="Niazi F."/>
            <person name="Egholm M."/>
            <person name="Wing R.A."/>
        </authorList>
    </citation>
    <scope>NUCLEOTIDE SEQUENCE [LARGE SCALE GENOMIC DNA]</scope>
    <source>
        <strain evidence="2">cv. IRGC 105608</strain>
    </source>
</reference>
<organism evidence="2">
    <name type="scientific">Oryza barthii</name>
    <dbReference type="NCBI Taxonomy" id="65489"/>
    <lineage>
        <taxon>Eukaryota</taxon>
        <taxon>Viridiplantae</taxon>
        <taxon>Streptophyta</taxon>
        <taxon>Embryophyta</taxon>
        <taxon>Tracheophyta</taxon>
        <taxon>Spermatophyta</taxon>
        <taxon>Magnoliopsida</taxon>
        <taxon>Liliopsida</taxon>
        <taxon>Poales</taxon>
        <taxon>Poaceae</taxon>
        <taxon>BOP clade</taxon>
        <taxon>Oryzoideae</taxon>
        <taxon>Oryzeae</taxon>
        <taxon>Oryzinae</taxon>
        <taxon>Oryza</taxon>
    </lineage>
</organism>
<dbReference type="Gramene" id="OBART06G05540.1">
    <property type="protein sequence ID" value="OBART06G05540.1"/>
    <property type="gene ID" value="OBART06G05540"/>
</dbReference>
<dbReference type="Proteomes" id="UP000026960">
    <property type="component" value="Chromosome 6"/>
</dbReference>
<protein>
    <submittedName>
        <fullName evidence="2">Uncharacterized protein</fullName>
    </submittedName>
</protein>
<sequence length="85" mass="9224">MGWSRDSADLEGRCGRLARTMCFTNSIHFRSPELTASTIGHPRLLYLCCRPPELALRLPPTPTAQACSTSASTISTRGRSTSAAR</sequence>
<feature type="compositionally biased region" description="Polar residues" evidence="1">
    <location>
        <begin position="63"/>
        <end position="85"/>
    </location>
</feature>
<keyword evidence="3" id="KW-1185">Reference proteome</keyword>